<dbReference type="EMBL" id="CP023778">
    <property type="protein sequence ID" value="ATL70118.1"/>
    <property type="molecule type" value="Genomic_DNA"/>
</dbReference>
<dbReference type="GeneID" id="88361891"/>
<gene>
    <name evidence="1" type="ORF">CRH09_31950</name>
</gene>
<protein>
    <submittedName>
        <fullName evidence="1">Uncharacterized protein</fullName>
    </submittedName>
</protein>
<reference evidence="1 2" key="1">
    <citation type="submission" date="2017-10" db="EMBL/GenBank/DDBJ databases">
        <title>Comparative genomics between pathogenic Norcardia.</title>
        <authorList>
            <person name="Zeng L."/>
        </authorList>
    </citation>
    <scope>NUCLEOTIDE SEQUENCE [LARGE SCALE GENOMIC DNA]</scope>
    <source>
        <strain evidence="1 2">NC_YFY_NT001</strain>
    </source>
</reference>
<sequence length="147" mass="16446">MTSYTVDRNVPWPVPIWDADAVRLIAQDLGSGAYAVVADTAEQQTAQGIPQPTSGHGDHFFGNYRMPRSARIIQHENAFRANEQTGIEPRKLVEQVRRAVTAGMSLEETRETVTMREFDAGYPLFEWLHVGVDITCAYHEAEQSRAA</sequence>
<proteinExistence type="predicted"/>
<dbReference type="RefSeq" id="WP_098697112.1">
    <property type="nucleotide sequence ID" value="NZ_CP023778.1"/>
</dbReference>
<evidence type="ECO:0000313" key="2">
    <source>
        <dbReference type="Proteomes" id="UP000221961"/>
    </source>
</evidence>
<organism evidence="1 2">
    <name type="scientific">Nocardia terpenica</name>
    <dbReference type="NCBI Taxonomy" id="455432"/>
    <lineage>
        <taxon>Bacteria</taxon>
        <taxon>Bacillati</taxon>
        <taxon>Actinomycetota</taxon>
        <taxon>Actinomycetes</taxon>
        <taxon>Mycobacteriales</taxon>
        <taxon>Nocardiaceae</taxon>
        <taxon>Nocardia</taxon>
    </lineage>
</organism>
<accession>A0A291RS95</accession>
<dbReference type="Proteomes" id="UP000221961">
    <property type="component" value="Chromosome"/>
</dbReference>
<dbReference type="KEGG" id="ntp:CRH09_31950"/>
<dbReference type="AlphaFoldDB" id="A0A291RS95"/>
<evidence type="ECO:0000313" key="1">
    <source>
        <dbReference type="EMBL" id="ATL70118.1"/>
    </source>
</evidence>
<name>A0A291RS95_9NOCA</name>